<name>A0A5R9IKI9_9GAMM</name>
<dbReference type="Gene3D" id="2.40.50.100">
    <property type="match status" value="1"/>
</dbReference>
<dbReference type="PANTHER" id="PTHR30469:SF20">
    <property type="entry name" value="EFFLUX RND TRANSPORTER PERIPLASMIC ADAPTOR SUBUNIT"/>
    <property type="match status" value="1"/>
</dbReference>
<dbReference type="AlphaFoldDB" id="A0A5R9IKI9"/>
<proteinExistence type="inferred from homology"/>
<dbReference type="Proteomes" id="UP000307790">
    <property type="component" value="Unassembled WGS sequence"/>
</dbReference>
<dbReference type="NCBIfam" id="TIGR01730">
    <property type="entry name" value="RND_mfp"/>
    <property type="match status" value="1"/>
</dbReference>
<evidence type="ECO:0000256" key="1">
    <source>
        <dbReference type="ARBA" id="ARBA00009477"/>
    </source>
</evidence>
<dbReference type="SUPFAM" id="SSF111369">
    <property type="entry name" value="HlyD-like secretion proteins"/>
    <property type="match status" value="1"/>
</dbReference>
<comment type="similarity">
    <text evidence="1">Belongs to the membrane fusion protein (MFP) (TC 8.A.1) family.</text>
</comment>
<organism evidence="3 4">
    <name type="scientific">Thalassotalea litorea</name>
    <dbReference type="NCBI Taxonomy" id="2020715"/>
    <lineage>
        <taxon>Bacteria</taxon>
        <taxon>Pseudomonadati</taxon>
        <taxon>Pseudomonadota</taxon>
        <taxon>Gammaproteobacteria</taxon>
        <taxon>Alteromonadales</taxon>
        <taxon>Colwelliaceae</taxon>
        <taxon>Thalassotalea</taxon>
    </lineage>
</organism>
<evidence type="ECO:0000313" key="3">
    <source>
        <dbReference type="EMBL" id="TLU65792.1"/>
    </source>
</evidence>
<dbReference type="GO" id="GO:0015562">
    <property type="term" value="F:efflux transmembrane transporter activity"/>
    <property type="evidence" value="ECO:0007669"/>
    <property type="project" value="InterPro"/>
</dbReference>
<accession>A0A5R9IKI9</accession>
<sequence>MLTSHHYLLSANLNGDIGVAMFRKILLFIMCTGLLSCDQESAVKALDEKPAVVQLARVQAVPHQNKYSFPATVSAVKTIELSFEVSGRLNQLDLVQGKKIKKGYLLASIDRAPFERRVDEQQVRLDIAKKDLGRIKTMFDKGMASQSMYDNAETQMELAKIDLNNALQDLSYTQLRAPFDAQVSERLVDNNSYVQSGKSIARLQDLSRIYFTFNVPERILSANANNELVSATATLLSRNSPSFDVEYVEHRTQPEPITQTYQVVFAMEPVDKQVFTPGARAKVEVTLENSQPLSGLVLPLSALVGDKNKGFFVWRYQQQQKSVEKVTVTVLKIIGKRVIVDSELTESDHIVRAGVNQLVEGQQVTPYKAP</sequence>
<dbReference type="GO" id="GO:1990281">
    <property type="term" value="C:efflux pump complex"/>
    <property type="evidence" value="ECO:0007669"/>
    <property type="project" value="TreeGrafter"/>
</dbReference>
<dbReference type="PANTHER" id="PTHR30469">
    <property type="entry name" value="MULTIDRUG RESISTANCE PROTEIN MDTA"/>
    <property type="match status" value="1"/>
</dbReference>
<dbReference type="Gene3D" id="1.10.287.470">
    <property type="entry name" value="Helix hairpin bin"/>
    <property type="match status" value="1"/>
</dbReference>
<dbReference type="Gene3D" id="2.40.420.20">
    <property type="match status" value="1"/>
</dbReference>
<keyword evidence="4" id="KW-1185">Reference proteome</keyword>
<evidence type="ECO:0000259" key="2">
    <source>
        <dbReference type="Pfam" id="PF25917"/>
    </source>
</evidence>
<reference evidence="3 4" key="1">
    <citation type="submission" date="2019-05" db="EMBL/GenBank/DDBJ databases">
        <title>Genome sequences of Thalassotalea litorea 1K03283.</title>
        <authorList>
            <person name="Zhang D."/>
        </authorList>
    </citation>
    <scope>NUCLEOTIDE SEQUENCE [LARGE SCALE GENOMIC DNA]</scope>
    <source>
        <strain evidence="3 4">MCCC 1K03283</strain>
    </source>
</reference>
<gene>
    <name evidence="3" type="ORF">FE810_07725</name>
</gene>
<feature type="domain" description="Multidrug resistance protein MdtA-like barrel-sandwich hybrid" evidence="2">
    <location>
        <begin position="78"/>
        <end position="199"/>
    </location>
</feature>
<dbReference type="InterPro" id="IPR006143">
    <property type="entry name" value="RND_pump_MFP"/>
</dbReference>
<dbReference type="OrthoDB" id="1185083at2"/>
<dbReference type="InterPro" id="IPR058625">
    <property type="entry name" value="MdtA-like_BSH"/>
</dbReference>
<dbReference type="EMBL" id="VCBC01000006">
    <property type="protein sequence ID" value="TLU65792.1"/>
    <property type="molecule type" value="Genomic_DNA"/>
</dbReference>
<evidence type="ECO:0000313" key="4">
    <source>
        <dbReference type="Proteomes" id="UP000307790"/>
    </source>
</evidence>
<dbReference type="Gene3D" id="2.40.30.170">
    <property type="match status" value="1"/>
</dbReference>
<dbReference type="Pfam" id="PF25917">
    <property type="entry name" value="BSH_RND"/>
    <property type="match status" value="1"/>
</dbReference>
<comment type="caution">
    <text evidence="3">The sequence shown here is derived from an EMBL/GenBank/DDBJ whole genome shotgun (WGS) entry which is preliminary data.</text>
</comment>
<protein>
    <submittedName>
        <fullName evidence="3">Efflux RND transporter periplasmic adaptor subunit</fullName>
    </submittedName>
</protein>